<dbReference type="RefSeq" id="WP_100013708.1">
    <property type="nucleotide sequence ID" value="NZ_PENE01000001.1"/>
</dbReference>
<protein>
    <submittedName>
        <fullName evidence="1">Uncharacterized protein</fullName>
    </submittedName>
</protein>
<reference evidence="1 2" key="1">
    <citation type="submission" date="2017-11" db="EMBL/GenBank/DDBJ databases">
        <title>Genome sequencing of Prevotella intermedia KCOM 1949.</title>
        <authorList>
            <person name="Kook J.-K."/>
            <person name="Park S.-N."/>
            <person name="Lim Y.K."/>
        </authorList>
    </citation>
    <scope>NUCLEOTIDE SEQUENCE [LARGE SCALE GENOMIC DNA]</scope>
    <source>
        <strain evidence="1 2">KCOM 1949</strain>
    </source>
</reference>
<evidence type="ECO:0000313" key="1">
    <source>
        <dbReference type="EMBL" id="ATV30359.1"/>
    </source>
</evidence>
<evidence type="ECO:0000313" key="2">
    <source>
        <dbReference type="Proteomes" id="UP000230742"/>
    </source>
</evidence>
<gene>
    <name evidence="1" type="ORF">CTM46_02120</name>
</gene>
<proteinExistence type="predicted"/>
<dbReference type="AlphaFoldDB" id="A0A2D3LIJ6"/>
<organism evidence="1 2">
    <name type="scientific">Prevotella intermedia</name>
    <dbReference type="NCBI Taxonomy" id="28131"/>
    <lineage>
        <taxon>Bacteria</taxon>
        <taxon>Pseudomonadati</taxon>
        <taxon>Bacteroidota</taxon>
        <taxon>Bacteroidia</taxon>
        <taxon>Bacteroidales</taxon>
        <taxon>Prevotellaceae</taxon>
        <taxon>Prevotella</taxon>
    </lineage>
</organism>
<sequence>MINKDYLYTRVWENPNTENLEPGSLYLFAYDPEDRSRFCASTLQANNPDTTFVELEIDDQDQMKDMARDQMVSLSSPKEIGDYLKQYAPTVIYIEVTGMSCRLVAPVMLRAILSDMQVCIVYSEPQQYLLNEFKKVGINEDLSEVCGGVNPLPGFAKVLPHREEPLFVTMLGFEGGRLTYLISTQQPTADKIRPVIGMPGYRIDYPFESYWGNRNSLRTTKAWERVEYAEANSIVDSYMTLKKISYNNRDAEMVIAPIGTKPHAIGAILYAIKNPRKVELLYDNPKRSLSRTDGVGRILCCDVTKLYKEN</sequence>
<dbReference type="EMBL" id="CP024727">
    <property type="protein sequence ID" value="ATV30359.1"/>
    <property type="molecule type" value="Genomic_DNA"/>
</dbReference>
<dbReference type="Proteomes" id="UP000230742">
    <property type="component" value="Chromosome 1"/>
</dbReference>
<accession>A0A2D3LIJ6</accession>
<name>A0A2D3LIJ6_PREIN</name>